<evidence type="ECO:0000256" key="1">
    <source>
        <dbReference type="SAM" id="Phobius"/>
    </source>
</evidence>
<feature type="transmembrane region" description="Helical" evidence="1">
    <location>
        <begin position="6"/>
        <end position="25"/>
    </location>
</feature>
<name>A0AB39SP30_9ACTN</name>
<feature type="transmembrane region" description="Helical" evidence="1">
    <location>
        <begin position="55"/>
        <end position="74"/>
    </location>
</feature>
<proteinExistence type="predicted"/>
<accession>A0AB39SP30</accession>
<gene>
    <name evidence="2" type="ORF">AB5J50_49540</name>
</gene>
<organism evidence="2">
    <name type="scientific">Streptomyces sp. R35</name>
    <dbReference type="NCBI Taxonomy" id="3238630"/>
    <lineage>
        <taxon>Bacteria</taxon>
        <taxon>Bacillati</taxon>
        <taxon>Actinomycetota</taxon>
        <taxon>Actinomycetes</taxon>
        <taxon>Kitasatosporales</taxon>
        <taxon>Streptomycetaceae</taxon>
        <taxon>Streptomyces</taxon>
    </lineage>
</organism>
<reference evidence="2" key="1">
    <citation type="submission" date="2024-07" db="EMBL/GenBank/DDBJ databases">
        <authorList>
            <person name="Yu S.T."/>
        </authorList>
    </citation>
    <scope>NUCLEOTIDE SEQUENCE</scope>
    <source>
        <strain evidence="2">R35</strain>
    </source>
</reference>
<dbReference type="AlphaFoldDB" id="A0AB39SP30"/>
<dbReference type="RefSeq" id="WP_369265062.1">
    <property type="nucleotide sequence ID" value="NZ_CP163440.1"/>
</dbReference>
<protein>
    <submittedName>
        <fullName evidence="2">Uncharacterized protein</fullName>
    </submittedName>
</protein>
<feature type="transmembrane region" description="Helical" evidence="1">
    <location>
        <begin position="32"/>
        <end position="49"/>
    </location>
</feature>
<feature type="transmembrane region" description="Helical" evidence="1">
    <location>
        <begin position="86"/>
        <end position="113"/>
    </location>
</feature>
<keyword evidence="1" id="KW-0472">Membrane</keyword>
<dbReference type="EMBL" id="CP163440">
    <property type="protein sequence ID" value="XDQ68238.1"/>
    <property type="molecule type" value="Genomic_DNA"/>
</dbReference>
<keyword evidence="1" id="KW-0812">Transmembrane</keyword>
<evidence type="ECO:0000313" key="2">
    <source>
        <dbReference type="EMBL" id="XDQ68238.1"/>
    </source>
</evidence>
<keyword evidence="1" id="KW-1133">Transmembrane helix</keyword>
<sequence>MAAVRAGLFSVLGTVVTVIVHDLAFESSPSRLVKVLAACFLFAVALPGAGGDKSLRMQVVLAFGCQAAIGYWFVLADSSVTFRAHALLPSAVLAGWPVVAGHTVLALLCAVLLQGLDNSWRRVLYAAEEEWCALRALLRRLLAPGCTPYEVTEFGAAWRVSSGPTRAPPASVLLAGAVVRRGPPRLPLPYAAA</sequence>